<dbReference type="Pfam" id="PF00005">
    <property type="entry name" value="ABC_tran"/>
    <property type="match status" value="1"/>
</dbReference>
<dbReference type="AlphaFoldDB" id="A0A934K6T1"/>
<dbReference type="PANTHER" id="PTHR43038">
    <property type="entry name" value="ATP-BINDING CASSETTE, SUB-FAMILY H, MEMBER 1"/>
    <property type="match status" value="1"/>
</dbReference>
<dbReference type="SMART" id="SM00382">
    <property type="entry name" value="AAA"/>
    <property type="match status" value="1"/>
</dbReference>
<dbReference type="InterPro" id="IPR003439">
    <property type="entry name" value="ABC_transporter-like_ATP-bd"/>
</dbReference>
<dbReference type="CDD" id="cd03230">
    <property type="entry name" value="ABC_DR_subfamily_A"/>
    <property type="match status" value="1"/>
</dbReference>
<dbReference type="Gene3D" id="3.40.50.300">
    <property type="entry name" value="P-loop containing nucleotide triphosphate hydrolases"/>
    <property type="match status" value="1"/>
</dbReference>
<dbReference type="InterPro" id="IPR017871">
    <property type="entry name" value="ABC_transporter-like_CS"/>
</dbReference>
<keyword evidence="1" id="KW-0547">Nucleotide-binding</keyword>
<gene>
    <name evidence="4" type="ORF">JF922_05270</name>
</gene>
<keyword evidence="5" id="KW-1185">Reference proteome</keyword>
<dbReference type="PROSITE" id="PS50893">
    <property type="entry name" value="ABC_TRANSPORTER_2"/>
    <property type="match status" value="1"/>
</dbReference>
<dbReference type="EMBL" id="JAEKNR010000061">
    <property type="protein sequence ID" value="MBJ7597481.1"/>
    <property type="molecule type" value="Genomic_DNA"/>
</dbReference>
<feature type="domain" description="ABC transporter" evidence="3">
    <location>
        <begin position="1"/>
        <end position="223"/>
    </location>
</feature>
<keyword evidence="2 4" id="KW-0067">ATP-binding</keyword>
<protein>
    <submittedName>
        <fullName evidence="4">ABC transporter ATP-binding protein</fullName>
    </submittedName>
</protein>
<comment type="caution">
    <text evidence="4">The sequence shown here is derived from an EMBL/GenBank/DDBJ whole genome shotgun (WGS) entry which is preliminary data.</text>
</comment>
<evidence type="ECO:0000256" key="2">
    <source>
        <dbReference type="ARBA" id="ARBA00022840"/>
    </source>
</evidence>
<dbReference type="GO" id="GO:0005524">
    <property type="term" value="F:ATP binding"/>
    <property type="evidence" value="ECO:0007669"/>
    <property type="project" value="UniProtKB-KW"/>
</dbReference>
<accession>A0A934K6T1</accession>
<evidence type="ECO:0000256" key="1">
    <source>
        <dbReference type="ARBA" id="ARBA00022741"/>
    </source>
</evidence>
<organism evidence="4 5">
    <name type="scientific">Candidatus Nephthysia bennettiae</name>
    <dbReference type="NCBI Taxonomy" id="3127016"/>
    <lineage>
        <taxon>Bacteria</taxon>
        <taxon>Bacillati</taxon>
        <taxon>Candidatus Dormiibacterota</taxon>
        <taxon>Candidatus Dormibacteria</taxon>
        <taxon>Candidatus Dormibacterales</taxon>
        <taxon>Candidatus Dormibacteraceae</taxon>
        <taxon>Candidatus Nephthysia</taxon>
    </lineage>
</organism>
<dbReference type="SUPFAM" id="SSF52540">
    <property type="entry name" value="P-loop containing nucleoside triphosphate hydrolases"/>
    <property type="match status" value="1"/>
</dbReference>
<evidence type="ECO:0000313" key="4">
    <source>
        <dbReference type="EMBL" id="MBJ7597481.1"/>
    </source>
</evidence>
<evidence type="ECO:0000259" key="3">
    <source>
        <dbReference type="PROSITE" id="PS50893"/>
    </source>
</evidence>
<proteinExistence type="predicted"/>
<dbReference type="Proteomes" id="UP000612893">
    <property type="component" value="Unassembled WGS sequence"/>
</dbReference>
<dbReference type="PROSITE" id="PS00211">
    <property type="entry name" value="ABC_TRANSPORTER_1"/>
    <property type="match status" value="1"/>
</dbReference>
<sequence>MEVEDLAKSFGGVPALTGVTLRVRAGEVYGLLGPNGSGKTTLIRSLLGMVKPDAGTVRVLGRSMPDLSVLPHIGYMTQAAALYPDLSVAENVRFFAAITGAEQNVDQALRLVAMETRPNSVVATLSGGMRTRVSLACAIVHRPRLLLLDEPTVGVDPQLRRRLWEQFRAMAAEGRTIVVSSHVMDEAARCDRLGLIRSGKLLAEGSVAELEARAGVGNLEDAFLKLSPMDEAPE</sequence>
<name>A0A934K6T1_9BACT</name>
<reference evidence="4" key="1">
    <citation type="submission" date="2020-10" db="EMBL/GenBank/DDBJ databases">
        <title>Ca. Dormibacterota MAGs.</title>
        <authorList>
            <person name="Montgomery K."/>
        </authorList>
    </citation>
    <scope>NUCLEOTIDE SEQUENCE [LARGE SCALE GENOMIC DNA]</scope>
    <source>
        <strain evidence="4">SC8812_S17_10</strain>
    </source>
</reference>
<evidence type="ECO:0000313" key="5">
    <source>
        <dbReference type="Proteomes" id="UP000612893"/>
    </source>
</evidence>
<dbReference type="PANTHER" id="PTHR43038:SF3">
    <property type="entry name" value="ABC TRANSPORTER G FAMILY MEMBER 20 ISOFORM X1"/>
    <property type="match status" value="1"/>
</dbReference>
<dbReference type="InterPro" id="IPR003593">
    <property type="entry name" value="AAA+_ATPase"/>
</dbReference>
<dbReference type="InterPro" id="IPR027417">
    <property type="entry name" value="P-loop_NTPase"/>
</dbReference>